<proteinExistence type="predicted"/>
<dbReference type="SUPFAM" id="SSF161070">
    <property type="entry name" value="SNF-like"/>
    <property type="match status" value="1"/>
</dbReference>
<evidence type="ECO:0000256" key="3">
    <source>
        <dbReference type="ARBA" id="ARBA00022692"/>
    </source>
</evidence>
<evidence type="ECO:0000256" key="2">
    <source>
        <dbReference type="ARBA" id="ARBA00022448"/>
    </source>
</evidence>
<reference evidence="6 7" key="1">
    <citation type="submission" date="2021-06" db="EMBL/GenBank/DDBJ databases">
        <title>Chromosome-level genome assembly of the red-tail catfish (Hemibagrus wyckioides).</title>
        <authorList>
            <person name="Shao F."/>
        </authorList>
    </citation>
    <scope>NUCLEOTIDE SEQUENCE [LARGE SCALE GENOMIC DNA]</scope>
    <source>
        <strain evidence="6">EC202008001</strain>
        <tissue evidence="6">Blood</tissue>
    </source>
</reference>
<dbReference type="InterPro" id="IPR000175">
    <property type="entry name" value="Na/ntran_symport"/>
</dbReference>
<evidence type="ECO:0000256" key="1">
    <source>
        <dbReference type="ARBA" id="ARBA00004141"/>
    </source>
</evidence>
<name>A0A9D3NHY4_9TELE</name>
<dbReference type="Proteomes" id="UP000824219">
    <property type="component" value="Linkage Group LG18"/>
</dbReference>
<sequence length="82" mass="8793">MAEKLGADIEDIAQPGPGLAFITYPQAVAMMPLPQLWSCTQSTGEDLGLRAVEDRQGRFEEILPNGGCELTQCCGSAFAKTF</sequence>
<evidence type="ECO:0000313" key="7">
    <source>
        <dbReference type="Proteomes" id="UP000824219"/>
    </source>
</evidence>
<comment type="subcellular location">
    <subcellularLocation>
        <location evidence="1">Membrane</location>
        <topology evidence="1">Multi-pass membrane protein</topology>
    </subcellularLocation>
</comment>
<keyword evidence="2" id="KW-0813">Transport</keyword>
<evidence type="ECO:0000256" key="4">
    <source>
        <dbReference type="ARBA" id="ARBA00022989"/>
    </source>
</evidence>
<dbReference type="OrthoDB" id="8957774at2759"/>
<accession>A0A9D3NHY4</accession>
<protein>
    <submittedName>
        <fullName evidence="6">Uncharacterized protein</fullName>
    </submittedName>
</protein>
<dbReference type="AlphaFoldDB" id="A0A9D3NHY4"/>
<keyword evidence="4" id="KW-1133">Transmembrane helix</keyword>
<evidence type="ECO:0000313" key="6">
    <source>
        <dbReference type="EMBL" id="KAG7321122.1"/>
    </source>
</evidence>
<keyword evidence="3" id="KW-0812">Transmembrane</keyword>
<dbReference type="EMBL" id="JAHKSW010000018">
    <property type="protein sequence ID" value="KAG7321122.1"/>
    <property type="molecule type" value="Genomic_DNA"/>
</dbReference>
<dbReference type="InterPro" id="IPR037272">
    <property type="entry name" value="SNS_sf"/>
</dbReference>
<comment type="caution">
    <text evidence="6">The sequence shown here is derived from an EMBL/GenBank/DDBJ whole genome shotgun (WGS) entry which is preliminary data.</text>
</comment>
<dbReference type="GO" id="GO:0016020">
    <property type="term" value="C:membrane"/>
    <property type="evidence" value="ECO:0007669"/>
    <property type="project" value="UniProtKB-SubCell"/>
</dbReference>
<organism evidence="6 7">
    <name type="scientific">Hemibagrus wyckioides</name>
    <dbReference type="NCBI Taxonomy" id="337641"/>
    <lineage>
        <taxon>Eukaryota</taxon>
        <taxon>Metazoa</taxon>
        <taxon>Chordata</taxon>
        <taxon>Craniata</taxon>
        <taxon>Vertebrata</taxon>
        <taxon>Euteleostomi</taxon>
        <taxon>Actinopterygii</taxon>
        <taxon>Neopterygii</taxon>
        <taxon>Teleostei</taxon>
        <taxon>Ostariophysi</taxon>
        <taxon>Siluriformes</taxon>
        <taxon>Bagridae</taxon>
        <taxon>Hemibagrus</taxon>
    </lineage>
</organism>
<keyword evidence="7" id="KW-1185">Reference proteome</keyword>
<dbReference type="Pfam" id="PF00209">
    <property type="entry name" value="SNF"/>
    <property type="match status" value="1"/>
</dbReference>
<keyword evidence="5" id="KW-0472">Membrane</keyword>
<evidence type="ECO:0000256" key="5">
    <source>
        <dbReference type="ARBA" id="ARBA00023136"/>
    </source>
</evidence>
<gene>
    <name evidence="6" type="ORF">KOW79_015537</name>
</gene>